<dbReference type="InterPro" id="IPR000357">
    <property type="entry name" value="HEAT"/>
</dbReference>
<evidence type="ECO:0000256" key="1">
    <source>
        <dbReference type="ARBA" id="ARBA00022737"/>
    </source>
</evidence>
<dbReference type="Gene3D" id="1.25.10.10">
    <property type="entry name" value="Leucine-rich Repeat Variant"/>
    <property type="match status" value="1"/>
</dbReference>
<dbReference type="Proteomes" id="UP000051952">
    <property type="component" value="Unassembled WGS sequence"/>
</dbReference>
<dbReference type="InterPro" id="IPR016024">
    <property type="entry name" value="ARM-type_fold"/>
</dbReference>
<dbReference type="GO" id="GO:0019888">
    <property type="term" value="F:protein phosphatase regulator activity"/>
    <property type="evidence" value="ECO:0007669"/>
    <property type="project" value="TreeGrafter"/>
</dbReference>
<evidence type="ECO:0000256" key="2">
    <source>
        <dbReference type="PROSITE-ProRule" id="PRU00103"/>
    </source>
</evidence>
<dbReference type="InterPro" id="IPR011989">
    <property type="entry name" value="ARM-like"/>
</dbReference>
<reference evidence="4" key="1">
    <citation type="submission" date="2015-09" db="EMBL/GenBank/DDBJ databases">
        <authorList>
            <consortium name="Pathogen Informatics"/>
        </authorList>
    </citation>
    <scope>NUCLEOTIDE SEQUENCE [LARGE SCALE GENOMIC DNA]</scope>
    <source>
        <strain evidence="4">Lake Konstanz</strain>
    </source>
</reference>
<dbReference type="OMA" id="KFFNLCS"/>
<gene>
    <name evidence="3" type="ORF">BSAL_86970</name>
</gene>
<sequence length="619" mass="69267">MDDGNHEAEEDFIFNEYSIDDTLDPLSRLVKYHTSDFSLQRLVLIRELTDTAQYAGFQETVRLLIPLLNNFVQDAEPAVRQMFVQQLHPLAAFLCEAGQDAGYQHLLNTFLPFAFELLVDKNVEVGSAALTTLNKIGELVKPQHVEQHLLNVVITLAHDERAEDYRVVAGQLFNDLATKFGEQLCVTMVLNEVKLLANDMSFTVRKTVGANLGNLAKVVGTSTTVEKILPVFLNLCKDDIWGVRKACAENIVAISEGISSEARSQQLVAAFKALSEDASRWVRVAAYQMLGQFIHTMRREDISPMFLKLFTDMAFQSEGGDSDFAEYCAFSFPAVVQVVGKERWREVDDAFATLLKDVQWKVRKSLAYSLHELAQVVGQDISERSLAPAMELFFRDLDEVKFGVIQNADVFLKILGAQLREKFVQLICSVPLESENWRLRNAVAMKLGDIVQLVSPTSPVAATVANLIMKLLEDSVTEVRMSSYRSAAQTLMHLHTSPTEYHQFLNSIVGLATRPNFQSRQMFAYIAQQAVELSAADIVEKDLMDPLNVLSSDKVSNVRFVVARVLANSMNNNNGWKSNPKVRQMTKSLAEDAERDTATMAVAILPRVEVPMLAAAYRK</sequence>
<keyword evidence="4" id="KW-1185">Reference proteome</keyword>
<feature type="repeat" description="HEAT" evidence="2">
    <location>
        <begin position="64"/>
        <end position="101"/>
    </location>
</feature>
<protein>
    <submittedName>
        <fullName evidence="3">Uncharacterized protein</fullName>
    </submittedName>
</protein>
<dbReference type="AlphaFoldDB" id="A0A0S4J1S0"/>
<evidence type="ECO:0000313" key="4">
    <source>
        <dbReference type="Proteomes" id="UP000051952"/>
    </source>
</evidence>
<proteinExistence type="predicted"/>
<dbReference type="InterPro" id="IPR051023">
    <property type="entry name" value="PP2A_Regulatory_Subunit_A"/>
</dbReference>
<dbReference type="OrthoDB" id="340346at2759"/>
<dbReference type="FunFam" id="1.25.10.10:FF:000514">
    <property type="entry name" value="HEAT repeats/HEAT repeat, putative"/>
    <property type="match status" value="1"/>
</dbReference>
<keyword evidence="1" id="KW-0677">Repeat</keyword>
<dbReference type="EMBL" id="CYKH01001075">
    <property type="protein sequence ID" value="CUG82120.1"/>
    <property type="molecule type" value="Genomic_DNA"/>
</dbReference>
<feature type="repeat" description="HEAT" evidence="2">
    <location>
        <begin position="347"/>
        <end position="385"/>
    </location>
</feature>
<dbReference type="GO" id="GO:0005737">
    <property type="term" value="C:cytoplasm"/>
    <property type="evidence" value="ECO:0007669"/>
    <property type="project" value="TreeGrafter"/>
</dbReference>
<dbReference type="PANTHER" id="PTHR10648:SF1">
    <property type="entry name" value="SERINE_THREONINE-PROTEIN PHOSPHATASE 4 REGULATORY SUBUNIT 1"/>
    <property type="match status" value="1"/>
</dbReference>
<dbReference type="VEuPathDB" id="TriTrypDB:BSAL_86970"/>
<accession>A0A0S4J1S0</accession>
<dbReference type="Pfam" id="PF02985">
    <property type="entry name" value="HEAT"/>
    <property type="match status" value="1"/>
</dbReference>
<feature type="repeat" description="HEAT" evidence="2">
    <location>
        <begin position="228"/>
        <end position="266"/>
    </location>
</feature>
<dbReference type="PROSITE" id="PS50077">
    <property type="entry name" value="HEAT_REPEAT"/>
    <property type="match status" value="4"/>
</dbReference>
<dbReference type="SUPFAM" id="SSF48371">
    <property type="entry name" value="ARM repeat"/>
    <property type="match status" value="1"/>
</dbReference>
<organism evidence="3 4">
    <name type="scientific">Bodo saltans</name>
    <name type="common">Flagellated protozoan</name>
    <dbReference type="NCBI Taxonomy" id="75058"/>
    <lineage>
        <taxon>Eukaryota</taxon>
        <taxon>Discoba</taxon>
        <taxon>Euglenozoa</taxon>
        <taxon>Kinetoplastea</taxon>
        <taxon>Metakinetoplastina</taxon>
        <taxon>Eubodonida</taxon>
        <taxon>Bodonidae</taxon>
        <taxon>Bodo</taxon>
    </lineage>
</organism>
<name>A0A0S4J1S0_BODSA</name>
<evidence type="ECO:0000313" key="3">
    <source>
        <dbReference type="EMBL" id="CUG82120.1"/>
    </source>
</evidence>
<feature type="repeat" description="HEAT" evidence="2">
    <location>
        <begin position="110"/>
        <end position="148"/>
    </location>
</feature>
<dbReference type="InterPro" id="IPR021133">
    <property type="entry name" value="HEAT_type_2"/>
</dbReference>
<dbReference type="PANTHER" id="PTHR10648">
    <property type="entry name" value="SERINE/THREONINE-PROTEIN PHOSPHATASE PP2A 65 KDA REGULATORY SUBUNIT"/>
    <property type="match status" value="1"/>
</dbReference>